<proteinExistence type="inferred from homology"/>
<dbReference type="GO" id="GO:0005506">
    <property type="term" value="F:iron ion binding"/>
    <property type="evidence" value="ECO:0007669"/>
    <property type="project" value="InterPro"/>
</dbReference>
<keyword evidence="2 7" id="KW-0349">Heme</keyword>
<gene>
    <name evidence="9" type="ORF">EJD97_004940</name>
</gene>
<dbReference type="EMBL" id="RXGB01001712">
    <property type="protein sequence ID" value="TMW97812.1"/>
    <property type="molecule type" value="Genomic_DNA"/>
</dbReference>
<dbReference type="InterPro" id="IPR002401">
    <property type="entry name" value="Cyt_P450_E_grp-I"/>
</dbReference>
<evidence type="ECO:0000256" key="5">
    <source>
        <dbReference type="ARBA" id="ARBA00023004"/>
    </source>
</evidence>
<accession>A0A6N2BQL3</accession>
<dbReference type="GO" id="GO:0016705">
    <property type="term" value="F:oxidoreductase activity, acting on paired donors, with incorporation or reduction of molecular oxygen"/>
    <property type="evidence" value="ECO:0007669"/>
    <property type="project" value="InterPro"/>
</dbReference>
<comment type="caution">
    <text evidence="9">The sequence shown here is derived from an EMBL/GenBank/DDBJ whole genome shotgun (WGS) entry which is preliminary data.</text>
</comment>
<dbReference type="Pfam" id="PF00067">
    <property type="entry name" value="p450"/>
    <property type="match status" value="1"/>
</dbReference>
<dbReference type="PANTHER" id="PTHR47950:SF44">
    <property type="entry name" value="CYTOCHROME P450, FAMILY 76, SUBFAMILY C, POLYPEPTIDE 5-RELATED"/>
    <property type="match status" value="1"/>
</dbReference>
<evidence type="ECO:0008006" key="10">
    <source>
        <dbReference type="Google" id="ProtNLM"/>
    </source>
</evidence>
<protein>
    <recommendedName>
        <fullName evidence="10">Cytochrome P450</fullName>
    </recommendedName>
</protein>
<evidence type="ECO:0000313" key="9">
    <source>
        <dbReference type="EMBL" id="TMW97812.1"/>
    </source>
</evidence>
<evidence type="ECO:0000256" key="3">
    <source>
        <dbReference type="ARBA" id="ARBA00022723"/>
    </source>
</evidence>
<dbReference type="InterPro" id="IPR017972">
    <property type="entry name" value="Cyt_P450_CS"/>
</dbReference>
<keyword evidence="3 7" id="KW-0479">Metal-binding</keyword>
<dbReference type="GO" id="GO:0004497">
    <property type="term" value="F:monooxygenase activity"/>
    <property type="evidence" value="ECO:0007669"/>
    <property type="project" value="UniProtKB-KW"/>
</dbReference>
<dbReference type="PRINTS" id="PR00463">
    <property type="entry name" value="EP450I"/>
</dbReference>
<dbReference type="InterPro" id="IPR001128">
    <property type="entry name" value="Cyt_P450"/>
</dbReference>
<evidence type="ECO:0000256" key="4">
    <source>
        <dbReference type="ARBA" id="ARBA00023002"/>
    </source>
</evidence>
<dbReference type="GO" id="GO:0020037">
    <property type="term" value="F:heme binding"/>
    <property type="evidence" value="ECO:0007669"/>
    <property type="project" value="InterPro"/>
</dbReference>
<dbReference type="AlphaFoldDB" id="A0A6N2BQL3"/>
<evidence type="ECO:0000256" key="7">
    <source>
        <dbReference type="PIRSR" id="PIRSR602401-1"/>
    </source>
</evidence>
<dbReference type="FunFam" id="1.10.630.10:FF:000163">
    <property type="entry name" value="Geraniol 8-hydroxylase"/>
    <property type="match status" value="1"/>
</dbReference>
<dbReference type="PANTHER" id="PTHR47950">
    <property type="entry name" value="CYTOCHROME P450, FAMILY 76, SUBFAMILY C, POLYPEPTIDE 5-RELATED"/>
    <property type="match status" value="1"/>
</dbReference>
<comment type="similarity">
    <text evidence="1 8">Belongs to the cytochrome P450 family.</text>
</comment>
<reference evidence="9" key="1">
    <citation type="submission" date="2019-05" db="EMBL/GenBank/DDBJ databases">
        <title>The de novo reference genome and transcriptome assemblies of the wild tomato species Solanum chilense.</title>
        <authorList>
            <person name="Stam R."/>
            <person name="Nosenko T."/>
            <person name="Hoerger A.C."/>
            <person name="Stephan W."/>
            <person name="Seidel M.A."/>
            <person name="Kuhn J.M.M."/>
            <person name="Haberer G."/>
            <person name="Tellier A."/>
        </authorList>
    </citation>
    <scope>NUCLEOTIDE SEQUENCE</scope>
    <source>
        <tissue evidence="9">Mature leaves</tissue>
    </source>
</reference>
<dbReference type="SUPFAM" id="SSF48264">
    <property type="entry name" value="Cytochrome P450"/>
    <property type="match status" value="1"/>
</dbReference>
<keyword evidence="4 8" id="KW-0560">Oxidoreductase</keyword>
<organism evidence="9">
    <name type="scientific">Solanum chilense</name>
    <name type="common">Tomato</name>
    <name type="synonym">Lycopersicon chilense</name>
    <dbReference type="NCBI Taxonomy" id="4083"/>
    <lineage>
        <taxon>Eukaryota</taxon>
        <taxon>Viridiplantae</taxon>
        <taxon>Streptophyta</taxon>
        <taxon>Embryophyta</taxon>
        <taxon>Tracheophyta</taxon>
        <taxon>Spermatophyta</taxon>
        <taxon>Magnoliopsida</taxon>
        <taxon>eudicotyledons</taxon>
        <taxon>Gunneridae</taxon>
        <taxon>Pentapetalae</taxon>
        <taxon>asterids</taxon>
        <taxon>lamiids</taxon>
        <taxon>Solanales</taxon>
        <taxon>Solanaceae</taxon>
        <taxon>Solanoideae</taxon>
        <taxon>Solaneae</taxon>
        <taxon>Solanum</taxon>
        <taxon>Solanum subgen. Lycopersicon</taxon>
    </lineage>
</organism>
<sequence>MVDPEFKTAHEFKELVWTIMEESGVPNMSDYFPLLKWLDLQGIRRRIRPAYLRLHEIFEENIEKRLDDRATGQTMKKDGDFLDVLLDQCEVENSGFDRNTIKPLILDLFIAGSDTSASTTEWAMAELLRNPEELNKVRQEIIQQIGIERAVKESDMDKLPYLQVVVKETMRLHPAVPLLLPHKAQHDIQVLGFNVPKDSQVFVNVWSMGRDPKYWEKPLVFMPERFIKSSVDYKGRDFEFIPFGAGRRICPGMPLAIRMVNLMLASIISQFNWKLPKGMTTENLDMEEQFGITLRKAIPLVAVPNFEN</sequence>
<keyword evidence="5 7" id="KW-0408">Iron</keyword>
<evidence type="ECO:0000256" key="2">
    <source>
        <dbReference type="ARBA" id="ARBA00022617"/>
    </source>
</evidence>
<dbReference type="PRINTS" id="PR00385">
    <property type="entry name" value="P450"/>
</dbReference>
<evidence type="ECO:0000256" key="6">
    <source>
        <dbReference type="ARBA" id="ARBA00023033"/>
    </source>
</evidence>
<dbReference type="Gene3D" id="1.10.630.10">
    <property type="entry name" value="Cytochrome P450"/>
    <property type="match status" value="1"/>
</dbReference>
<keyword evidence="6 8" id="KW-0503">Monooxygenase</keyword>
<feature type="non-terminal residue" evidence="9">
    <location>
        <position position="308"/>
    </location>
</feature>
<dbReference type="InterPro" id="IPR036396">
    <property type="entry name" value="Cyt_P450_sf"/>
</dbReference>
<dbReference type="PROSITE" id="PS00086">
    <property type="entry name" value="CYTOCHROME_P450"/>
    <property type="match status" value="1"/>
</dbReference>
<evidence type="ECO:0000256" key="1">
    <source>
        <dbReference type="ARBA" id="ARBA00010617"/>
    </source>
</evidence>
<feature type="binding site" description="axial binding residue" evidence="7">
    <location>
        <position position="250"/>
    </location>
    <ligand>
        <name>heme</name>
        <dbReference type="ChEBI" id="CHEBI:30413"/>
    </ligand>
    <ligandPart>
        <name>Fe</name>
        <dbReference type="ChEBI" id="CHEBI:18248"/>
    </ligandPart>
</feature>
<name>A0A6N2BQL3_SOLCI</name>
<comment type="cofactor">
    <cofactor evidence="7">
        <name>heme</name>
        <dbReference type="ChEBI" id="CHEBI:30413"/>
    </cofactor>
</comment>
<evidence type="ECO:0000256" key="8">
    <source>
        <dbReference type="RuleBase" id="RU000461"/>
    </source>
</evidence>